<dbReference type="Proteomes" id="UP000481852">
    <property type="component" value="Unassembled WGS sequence"/>
</dbReference>
<name>A0A6L5X0U2_9FIRM</name>
<proteinExistence type="inferred from homology"/>
<dbReference type="CDD" id="cd16343">
    <property type="entry name" value="LMWPTP"/>
    <property type="match status" value="1"/>
</dbReference>
<keyword evidence="9" id="KW-1185">Reference proteome</keyword>
<dbReference type="EC" id="3.1.3.48" evidence="2"/>
<evidence type="ECO:0000259" key="7">
    <source>
        <dbReference type="SMART" id="SM00226"/>
    </source>
</evidence>
<evidence type="ECO:0000256" key="4">
    <source>
        <dbReference type="ARBA" id="ARBA00022912"/>
    </source>
</evidence>
<evidence type="ECO:0000256" key="6">
    <source>
        <dbReference type="PIRSR" id="PIRSR617867-1"/>
    </source>
</evidence>
<accession>A0A6L5X0U2</accession>
<feature type="active site" evidence="6">
    <location>
        <position position="14"/>
    </location>
</feature>
<evidence type="ECO:0000313" key="8">
    <source>
        <dbReference type="EMBL" id="MSS13951.1"/>
    </source>
</evidence>
<dbReference type="PANTHER" id="PTHR11717:SF7">
    <property type="entry name" value="LOW MOLECULAR WEIGHT PHOSPHOTYROSINE PROTEIN PHOSPHATASE"/>
    <property type="match status" value="1"/>
</dbReference>
<comment type="catalytic activity">
    <reaction evidence="5">
        <text>O-phospho-L-tyrosyl-[protein] + H2O = L-tyrosyl-[protein] + phosphate</text>
        <dbReference type="Rhea" id="RHEA:10684"/>
        <dbReference type="Rhea" id="RHEA-COMP:10136"/>
        <dbReference type="Rhea" id="RHEA-COMP:20101"/>
        <dbReference type="ChEBI" id="CHEBI:15377"/>
        <dbReference type="ChEBI" id="CHEBI:43474"/>
        <dbReference type="ChEBI" id="CHEBI:46858"/>
        <dbReference type="ChEBI" id="CHEBI:61978"/>
        <dbReference type="EC" id="3.1.3.48"/>
    </reaction>
</comment>
<sequence>MIKILFVCHGNICRSVGAQYILQDMVNRRGLAGDFLIESAAATTEEIGNPIYPPMERALRKKGIPIGDHRARQLRKADYNRYDLLIGMDEENLSDMNWILGGDPEGKLHYLMEYTGRPEHKIEDPWYTRRFDACADEIIEGCEGLLAHFESKRR</sequence>
<dbReference type="Pfam" id="PF01451">
    <property type="entry name" value="LMWPc"/>
    <property type="match status" value="1"/>
</dbReference>
<dbReference type="EMBL" id="VULZ01000002">
    <property type="protein sequence ID" value="MSS13951.1"/>
    <property type="molecule type" value="Genomic_DNA"/>
</dbReference>
<gene>
    <name evidence="8" type="ORF">FYJ35_02655</name>
</gene>
<dbReference type="InterPro" id="IPR050438">
    <property type="entry name" value="LMW_PTPase"/>
</dbReference>
<feature type="active site" description="Nucleophile" evidence="6">
    <location>
        <position position="8"/>
    </location>
</feature>
<keyword evidence="4" id="KW-0904">Protein phosphatase</keyword>
<evidence type="ECO:0000313" key="9">
    <source>
        <dbReference type="Proteomes" id="UP000481852"/>
    </source>
</evidence>
<dbReference type="InterPro" id="IPR017867">
    <property type="entry name" value="Tyr_phospatase_low_mol_wt"/>
</dbReference>
<dbReference type="RefSeq" id="WP_154522758.1">
    <property type="nucleotide sequence ID" value="NZ_JAXFDQ010000002.1"/>
</dbReference>
<dbReference type="AlphaFoldDB" id="A0A6L5X0U2"/>
<dbReference type="GO" id="GO:0004725">
    <property type="term" value="F:protein tyrosine phosphatase activity"/>
    <property type="evidence" value="ECO:0007669"/>
    <property type="project" value="UniProtKB-EC"/>
</dbReference>
<evidence type="ECO:0000256" key="1">
    <source>
        <dbReference type="ARBA" id="ARBA00011063"/>
    </source>
</evidence>
<protein>
    <recommendedName>
        <fullName evidence="2">protein-tyrosine-phosphatase</fullName>
        <ecNumber evidence="2">3.1.3.48</ecNumber>
    </recommendedName>
</protein>
<comment type="similarity">
    <text evidence="1">Belongs to the low molecular weight phosphotyrosine protein phosphatase family.</text>
</comment>
<dbReference type="PANTHER" id="PTHR11717">
    <property type="entry name" value="LOW MOLECULAR WEIGHT PROTEIN TYROSINE PHOSPHATASE"/>
    <property type="match status" value="1"/>
</dbReference>
<organism evidence="8 9">
    <name type="scientific">Porcincola intestinalis</name>
    <dbReference type="NCBI Taxonomy" id="2606632"/>
    <lineage>
        <taxon>Bacteria</taxon>
        <taxon>Bacillati</taxon>
        <taxon>Bacillota</taxon>
        <taxon>Clostridia</taxon>
        <taxon>Lachnospirales</taxon>
        <taxon>Lachnospiraceae</taxon>
        <taxon>Porcincola</taxon>
    </lineage>
</organism>
<comment type="caution">
    <text evidence="8">The sequence shown here is derived from an EMBL/GenBank/DDBJ whole genome shotgun (WGS) entry which is preliminary data.</text>
</comment>
<dbReference type="SUPFAM" id="SSF52788">
    <property type="entry name" value="Phosphotyrosine protein phosphatases I"/>
    <property type="match status" value="1"/>
</dbReference>
<evidence type="ECO:0000256" key="2">
    <source>
        <dbReference type="ARBA" id="ARBA00013064"/>
    </source>
</evidence>
<dbReference type="Gene3D" id="3.40.50.2300">
    <property type="match status" value="1"/>
</dbReference>
<feature type="domain" description="Phosphotyrosine protein phosphatase I" evidence="7">
    <location>
        <begin position="2"/>
        <end position="148"/>
    </location>
</feature>
<dbReference type="PRINTS" id="PR00719">
    <property type="entry name" value="LMWPTPASE"/>
</dbReference>
<evidence type="ECO:0000256" key="5">
    <source>
        <dbReference type="ARBA" id="ARBA00051722"/>
    </source>
</evidence>
<dbReference type="InterPro" id="IPR023485">
    <property type="entry name" value="Ptyr_pPase"/>
</dbReference>
<reference evidence="8 9" key="1">
    <citation type="submission" date="2019-08" db="EMBL/GenBank/DDBJ databases">
        <title>In-depth cultivation of the pig gut microbiome towards novel bacterial diversity and tailored functional studies.</title>
        <authorList>
            <person name="Wylensek D."/>
            <person name="Hitch T.C.A."/>
            <person name="Clavel T."/>
        </authorList>
    </citation>
    <scope>NUCLEOTIDE SEQUENCE [LARGE SCALE GENOMIC DNA]</scope>
    <source>
        <strain evidence="8 9">Oil+RF-744-WCA-WT-11</strain>
    </source>
</reference>
<dbReference type="SMART" id="SM00226">
    <property type="entry name" value="LMWPc"/>
    <property type="match status" value="1"/>
</dbReference>
<dbReference type="InterPro" id="IPR036196">
    <property type="entry name" value="Ptyr_pPase_sf"/>
</dbReference>
<feature type="active site" description="Proton donor" evidence="6">
    <location>
        <position position="124"/>
    </location>
</feature>
<evidence type="ECO:0000256" key="3">
    <source>
        <dbReference type="ARBA" id="ARBA00022801"/>
    </source>
</evidence>
<keyword evidence="3" id="KW-0378">Hydrolase</keyword>